<dbReference type="SUPFAM" id="SSF56024">
    <property type="entry name" value="Phospholipase D/nuclease"/>
    <property type="match status" value="2"/>
</dbReference>
<evidence type="ECO:0000256" key="2">
    <source>
        <dbReference type="ARBA" id="ARBA00004613"/>
    </source>
</evidence>
<keyword evidence="12 16" id="KW-0472">Membrane</keyword>
<dbReference type="PANTHER" id="PTHR21248">
    <property type="entry name" value="CARDIOLIPIN SYNTHASE"/>
    <property type="match status" value="1"/>
</dbReference>
<keyword evidence="19" id="KW-1185">Reference proteome</keyword>
<gene>
    <name evidence="18" type="primary">cls</name>
    <name evidence="18" type="ORF">DLJ53_32175</name>
</gene>
<feature type="domain" description="PLD phosphodiesterase" evidence="17">
    <location>
        <begin position="212"/>
        <end position="239"/>
    </location>
</feature>
<sequence length="476" mass="51545">MNLVFWSGIVAAAHAVAVVAGTIAAVRAAQHAHTAQGAVAWAIALILLPWVALPAYLFIGPPKPGAFEDDQATLRASAYAGLFSGALPDAAIAPVSPTWQVLERFAPTPILYSGAPRLLVDGEAVFQAVFDLIAKAERHIVVQFYIFRDDGLGRRLHEALVARAGEGLTVRVLYDGIGARSVPDAYWDGLREAGVDVKDFHLVRRLPKMLRLNYRNHRKLVAADGRIAIVGGPNVGDEYLGLDPAFGDWRDTAVEITGPAAQVAQAAFDVDWLWAGGTQAPTKDEAVPLHEGTTRTPVLLLPTGPADPLPACSLALMHLITAAKERLWLTTPYFVPDLDVLSALKLAALKGVDVRVMIPDRPDHTIVWLAGFAYADEILRAGVKLYRYKDGFMHQKVVLVDDTVSAIGTVNFDNRSLHLNFENTVLIFERRFAAETAAMLEADFARSHLVNDEGYAAFSPVVRALAPATRLLAPLL</sequence>
<evidence type="ECO:0000256" key="3">
    <source>
        <dbReference type="ARBA" id="ARBA00004651"/>
    </source>
</evidence>
<evidence type="ECO:0000256" key="9">
    <source>
        <dbReference type="ARBA" id="ARBA00022737"/>
    </source>
</evidence>
<keyword evidence="4" id="KW-1003">Cell membrane</keyword>
<dbReference type="EMBL" id="QHHQ01000012">
    <property type="protein sequence ID" value="RAH96567.1"/>
    <property type="molecule type" value="Genomic_DNA"/>
</dbReference>
<evidence type="ECO:0000256" key="14">
    <source>
        <dbReference type="ARBA" id="ARBA00023264"/>
    </source>
</evidence>
<keyword evidence="13" id="KW-0594">Phospholipid biosynthesis</keyword>
<dbReference type="Proteomes" id="UP000249590">
    <property type="component" value="Unassembled WGS sequence"/>
</dbReference>
<dbReference type="InterPro" id="IPR027379">
    <property type="entry name" value="CLS_N"/>
</dbReference>
<dbReference type="Gene3D" id="3.30.870.10">
    <property type="entry name" value="Endonuclease Chain A"/>
    <property type="match status" value="2"/>
</dbReference>
<name>A0A8B2NI03_9HYPH</name>
<evidence type="ECO:0000313" key="19">
    <source>
        <dbReference type="Proteomes" id="UP000249590"/>
    </source>
</evidence>
<evidence type="ECO:0000313" key="18">
    <source>
        <dbReference type="EMBL" id="RAH96567.1"/>
    </source>
</evidence>
<evidence type="ECO:0000256" key="8">
    <source>
        <dbReference type="ARBA" id="ARBA00022692"/>
    </source>
</evidence>
<comment type="function">
    <text evidence="1">Could be a virulence factor.</text>
</comment>
<keyword evidence="6" id="KW-0964">Secreted</keyword>
<feature type="transmembrane region" description="Helical" evidence="16">
    <location>
        <begin position="6"/>
        <end position="26"/>
    </location>
</feature>
<evidence type="ECO:0000256" key="13">
    <source>
        <dbReference type="ARBA" id="ARBA00023209"/>
    </source>
</evidence>
<organism evidence="18 19">
    <name type="scientific">Acuticoccus sediminis</name>
    <dbReference type="NCBI Taxonomy" id="2184697"/>
    <lineage>
        <taxon>Bacteria</taxon>
        <taxon>Pseudomonadati</taxon>
        <taxon>Pseudomonadota</taxon>
        <taxon>Alphaproteobacteria</taxon>
        <taxon>Hyphomicrobiales</taxon>
        <taxon>Amorphaceae</taxon>
        <taxon>Acuticoccus</taxon>
    </lineage>
</organism>
<evidence type="ECO:0000256" key="16">
    <source>
        <dbReference type="SAM" id="Phobius"/>
    </source>
</evidence>
<comment type="caution">
    <text evidence="18">The sequence shown here is derived from an EMBL/GenBank/DDBJ whole genome shotgun (WGS) entry which is preliminary data.</text>
</comment>
<proteinExistence type="predicted"/>
<dbReference type="InterPro" id="IPR025202">
    <property type="entry name" value="PLD-like_dom"/>
</dbReference>
<keyword evidence="9" id="KW-0677">Repeat</keyword>
<evidence type="ECO:0000256" key="10">
    <source>
        <dbReference type="ARBA" id="ARBA00022989"/>
    </source>
</evidence>
<dbReference type="PANTHER" id="PTHR21248:SF22">
    <property type="entry name" value="PHOSPHOLIPASE D"/>
    <property type="match status" value="1"/>
</dbReference>
<evidence type="ECO:0000256" key="11">
    <source>
        <dbReference type="ARBA" id="ARBA00023098"/>
    </source>
</evidence>
<keyword evidence="8 16" id="KW-0812">Transmembrane</keyword>
<dbReference type="GO" id="GO:0008808">
    <property type="term" value="F:cardiolipin synthase activity"/>
    <property type="evidence" value="ECO:0007669"/>
    <property type="project" value="UniProtKB-UniRule"/>
</dbReference>
<feature type="domain" description="PLD phosphodiesterase" evidence="17">
    <location>
        <begin position="389"/>
        <end position="416"/>
    </location>
</feature>
<evidence type="ECO:0000256" key="15">
    <source>
        <dbReference type="NCBIfam" id="TIGR04265"/>
    </source>
</evidence>
<dbReference type="Pfam" id="PF13396">
    <property type="entry name" value="PLDc_N"/>
    <property type="match status" value="1"/>
</dbReference>
<evidence type="ECO:0000256" key="12">
    <source>
        <dbReference type="ARBA" id="ARBA00023136"/>
    </source>
</evidence>
<evidence type="ECO:0000256" key="5">
    <source>
        <dbReference type="ARBA" id="ARBA00022516"/>
    </source>
</evidence>
<dbReference type="InterPro" id="IPR022924">
    <property type="entry name" value="Cardiolipin_synthase"/>
</dbReference>
<accession>A0A8B2NI03</accession>
<dbReference type="Pfam" id="PF13091">
    <property type="entry name" value="PLDc_2"/>
    <property type="match status" value="2"/>
</dbReference>
<keyword evidence="10 16" id="KW-1133">Transmembrane helix</keyword>
<protein>
    <recommendedName>
        <fullName evidence="15">Cardiolipin synthase</fullName>
        <ecNumber evidence="15">2.7.8.-</ecNumber>
    </recommendedName>
</protein>
<keyword evidence="14" id="KW-1208">Phospholipid metabolism</keyword>
<dbReference type="InterPro" id="IPR001736">
    <property type="entry name" value="PLipase_D/transphosphatidylase"/>
</dbReference>
<evidence type="ECO:0000256" key="7">
    <source>
        <dbReference type="ARBA" id="ARBA00022679"/>
    </source>
</evidence>
<comment type="subcellular location">
    <subcellularLocation>
        <location evidence="3">Cell membrane</location>
        <topology evidence="3">Multi-pass membrane protein</topology>
    </subcellularLocation>
    <subcellularLocation>
        <location evidence="2">Secreted</location>
    </subcellularLocation>
</comment>
<dbReference type="AlphaFoldDB" id="A0A8B2NI03"/>
<keyword evidence="11" id="KW-0443">Lipid metabolism</keyword>
<dbReference type="OrthoDB" id="9814092at2"/>
<reference evidence="18 19" key="1">
    <citation type="submission" date="2018-05" db="EMBL/GenBank/DDBJ databases">
        <title>Acuticoccus sediminis sp. nov., isolated from deep-sea sediment of Indian Ocean.</title>
        <authorList>
            <person name="Liu X."/>
            <person name="Lai Q."/>
            <person name="Du Y."/>
            <person name="Sun F."/>
            <person name="Zhang X."/>
            <person name="Wang S."/>
            <person name="Shao Z."/>
        </authorList>
    </citation>
    <scope>NUCLEOTIDE SEQUENCE [LARGE SCALE GENOMIC DNA]</scope>
    <source>
        <strain evidence="18 19">PTG4-2</strain>
    </source>
</reference>
<dbReference type="GO" id="GO:0005576">
    <property type="term" value="C:extracellular region"/>
    <property type="evidence" value="ECO:0007669"/>
    <property type="project" value="UniProtKB-SubCell"/>
</dbReference>
<dbReference type="PROSITE" id="PS50035">
    <property type="entry name" value="PLD"/>
    <property type="match status" value="2"/>
</dbReference>
<dbReference type="GO" id="GO:0005886">
    <property type="term" value="C:plasma membrane"/>
    <property type="evidence" value="ECO:0007669"/>
    <property type="project" value="UniProtKB-SubCell"/>
</dbReference>
<keyword evidence="7" id="KW-0808">Transferase</keyword>
<dbReference type="NCBIfam" id="TIGR04265">
    <property type="entry name" value="bac_cardiolipin"/>
    <property type="match status" value="1"/>
</dbReference>
<keyword evidence="5" id="KW-0444">Lipid biosynthesis</keyword>
<dbReference type="RefSeq" id="WP_111352436.1">
    <property type="nucleotide sequence ID" value="NZ_JAIWKD010000020.1"/>
</dbReference>
<dbReference type="SMART" id="SM00155">
    <property type="entry name" value="PLDc"/>
    <property type="match status" value="2"/>
</dbReference>
<evidence type="ECO:0000256" key="6">
    <source>
        <dbReference type="ARBA" id="ARBA00022525"/>
    </source>
</evidence>
<feature type="transmembrane region" description="Helical" evidence="16">
    <location>
        <begin position="38"/>
        <end position="59"/>
    </location>
</feature>
<dbReference type="GO" id="GO:0032049">
    <property type="term" value="P:cardiolipin biosynthetic process"/>
    <property type="evidence" value="ECO:0007669"/>
    <property type="project" value="UniProtKB-UniRule"/>
</dbReference>
<evidence type="ECO:0000256" key="1">
    <source>
        <dbReference type="ARBA" id="ARBA00003145"/>
    </source>
</evidence>
<evidence type="ECO:0000256" key="4">
    <source>
        <dbReference type="ARBA" id="ARBA00022475"/>
    </source>
</evidence>
<dbReference type="EC" id="2.7.8.-" evidence="15"/>
<evidence type="ECO:0000259" key="17">
    <source>
        <dbReference type="PROSITE" id="PS50035"/>
    </source>
</evidence>